<keyword evidence="4" id="KW-1003">Cell membrane</keyword>
<accession>A0A5K8ADT8</accession>
<dbReference type="AlphaFoldDB" id="A0A5K8ADT8"/>
<keyword evidence="5 9" id="KW-0812">Transmembrane</keyword>
<dbReference type="InterPro" id="IPR047055">
    <property type="entry name" value="MotA-like"/>
</dbReference>
<evidence type="ECO:0000313" key="12">
    <source>
        <dbReference type="Proteomes" id="UP000422108"/>
    </source>
</evidence>
<sequence length="275" mass="30211">MLKTYLLGGGMVVFGLLSSEVIAEIPLMVNFKSIALVVVGTLMGGLLCLPMRAFGSLWRSVSASLNGQGHDLSDLIQQITILARLQRVCELREFSIRIATLENPFLRRGLQQALDQRDRQTVEEAMENEMAMYLSGLQSHLGAIHTFSRLAPVFGFVGTIIGLINVLNHLGNAAQIGHGMAIALLTTFYGLLFANLVFAPLAGKLAAHIHRETLMLNIVIEGVLAICDDRTPLEISHRLQSFLENDTPQPEPELPADSHPWKKLGAVLRQRGMVR</sequence>
<comment type="subcellular location">
    <subcellularLocation>
        <location evidence="1">Cell membrane</location>
        <topology evidence="1">Multi-pass membrane protein</topology>
    </subcellularLocation>
</comment>
<name>A0A5K8ADT8_9BACT</name>
<comment type="similarity">
    <text evidence="2">Belongs to the MotA family.</text>
</comment>
<keyword evidence="7 9" id="KW-1133">Transmembrane helix</keyword>
<reference evidence="11 12" key="1">
    <citation type="submission" date="2019-11" db="EMBL/GenBank/DDBJ databases">
        <title>Comparative genomics of hydrocarbon-degrading Desulfosarcina strains.</title>
        <authorList>
            <person name="Watanabe M."/>
            <person name="Kojima H."/>
            <person name="Fukui M."/>
        </authorList>
    </citation>
    <scope>NUCLEOTIDE SEQUENCE [LARGE SCALE GENOMIC DNA]</scope>
    <source>
        <strain evidence="12">oXyS1</strain>
    </source>
</reference>
<keyword evidence="11" id="KW-0282">Flagellum</keyword>
<dbReference type="InterPro" id="IPR000540">
    <property type="entry name" value="Flag_MotA_CS"/>
</dbReference>
<evidence type="ECO:0000256" key="8">
    <source>
        <dbReference type="ARBA" id="ARBA00023136"/>
    </source>
</evidence>
<evidence type="ECO:0000256" key="6">
    <source>
        <dbReference type="ARBA" id="ARBA00022779"/>
    </source>
</evidence>
<dbReference type="Proteomes" id="UP000422108">
    <property type="component" value="Chromosome"/>
</dbReference>
<proteinExistence type="inferred from homology"/>
<evidence type="ECO:0000256" key="2">
    <source>
        <dbReference type="ARBA" id="ARBA00008038"/>
    </source>
</evidence>
<evidence type="ECO:0000256" key="1">
    <source>
        <dbReference type="ARBA" id="ARBA00004651"/>
    </source>
</evidence>
<gene>
    <name evidence="11" type="primary">pomA</name>
    <name evidence="11" type="ORF">DSCOOX_32900</name>
</gene>
<feature type="transmembrane region" description="Helical" evidence="9">
    <location>
        <begin position="33"/>
        <end position="54"/>
    </location>
</feature>
<dbReference type="GO" id="GO:0071978">
    <property type="term" value="P:bacterial-type flagellum-dependent swarming motility"/>
    <property type="evidence" value="ECO:0007669"/>
    <property type="project" value="InterPro"/>
</dbReference>
<keyword evidence="11" id="KW-0966">Cell projection</keyword>
<dbReference type="PROSITE" id="PS01307">
    <property type="entry name" value="MOTA"/>
    <property type="match status" value="1"/>
</dbReference>
<evidence type="ECO:0000256" key="5">
    <source>
        <dbReference type="ARBA" id="ARBA00022692"/>
    </source>
</evidence>
<dbReference type="GO" id="GO:0005886">
    <property type="term" value="C:plasma membrane"/>
    <property type="evidence" value="ECO:0007669"/>
    <property type="project" value="UniProtKB-SubCell"/>
</dbReference>
<dbReference type="Pfam" id="PF01618">
    <property type="entry name" value="MotA_ExbB"/>
    <property type="match status" value="1"/>
</dbReference>
<evidence type="ECO:0000259" key="10">
    <source>
        <dbReference type="Pfam" id="PF01618"/>
    </source>
</evidence>
<dbReference type="InterPro" id="IPR002898">
    <property type="entry name" value="MotA_ExbB_proton_chnl"/>
</dbReference>
<evidence type="ECO:0000256" key="3">
    <source>
        <dbReference type="ARBA" id="ARBA00022448"/>
    </source>
</evidence>
<keyword evidence="3" id="KW-0813">Transport</keyword>
<evidence type="ECO:0000256" key="9">
    <source>
        <dbReference type="SAM" id="Phobius"/>
    </source>
</evidence>
<feature type="transmembrane region" description="Helical" evidence="9">
    <location>
        <begin position="176"/>
        <end position="201"/>
    </location>
</feature>
<keyword evidence="12" id="KW-1185">Reference proteome</keyword>
<dbReference type="GO" id="GO:0006935">
    <property type="term" value="P:chemotaxis"/>
    <property type="evidence" value="ECO:0007669"/>
    <property type="project" value="InterPro"/>
</dbReference>
<evidence type="ECO:0000256" key="4">
    <source>
        <dbReference type="ARBA" id="ARBA00022475"/>
    </source>
</evidence>
<keyword evidence="6" id="KW-0283">Flagellar rotation</keyword>
<keyword evidence="11" id="KW-0969">Cilium</keyword>
<evidence type="ECO:0000256" key="7">
    <source>
        <dbReference type="ARBA" id="ARBA00022989"/>
    </source>
</evidence>
<evidence type="ECO:0000313" key="11">
    <source>
        <dbReference type="EMBL" id="BBO90110.1"/>
    </source>
</evidence>
<dbReference type="EMBL" id="AP021879">
    <property type="protein sequence ID" value="BBO90110.1"/>
    <property type="molecule type" value="Genomic_DNA"/>
</dbReference>
<dbReference type="RefSeq" id="WP_155311199.1">
    <property type="nucleotide sequence ID" value="NZ_AP021879.1"/>
</dbReference>
<feature type="transmembrane region" description="Helical" evidence="9">
    <location>
        <begin position="150"/>
        <end position="170"/>
    </location>
</feature>
<feature type="domain" description="MotA/TolQ/ExbB proton channel" evidence="10">
    <location>
        <begin position="100"/>
        <end position="215"/>
    </location>
</feature>
<dbReference type="PANTHER" id="PTHR30433">
    <property type="entry name" value="CHEMOTAXIS PROTEIN MOTA"/>
    <property type="match status" value="1"/>
</dbReference>
<keyword evidence="8 9" id="KW-0472">Membrane</keyword>
<organism evidence="11 12">
    <name type="scientific">Desulfosarcina ovata subsp. ovata</name>
    <dbReference type="NCBI Taxonomy" id="2752305"/>
    <lineage>
        <taxon>Bacteria</taxon>
        <taxon>Pseudomonadati</taxon>
        <taxon>Thermodesulfobacteriota</taxon>
        <taxon>Desulfobacteria</taxon>
        <taxon>Desulfobacterales</taxon>
        <taxon>Desulfosarcinaceae</taxon>
        <taxon>Desulfosarcina</taxon>
    </lineage>
</organism>
<protein>
    <submittedName>
        <fullName evidence="11">Flagellar motor protein MotP</fullName>
    </submittedName>
</protein>